<accession>A0A0S8GLH6</accession>
<evidence type="ECO:0008006" key="4">
    <source>
        <dbReference type="Google" id="ProtNLM"/>
    </source>
</evidence>
<keyword evidence="1" id="KW-0472">Membrane</keyword>
<dbReference type="Proteomes" id="UP000051096">
    <property type="component" value="Unassembled WGS sequence"/>
</dbReference>
<sequence length="162" mass="17212">MTFLEILLFVVVLVIMIIGLAGVILPVLPGIPLIFGAAVLYGILTGFEEINLQLIIIFAGLTAFGLIIDYLANYFSVRKMGGGRAGAVGAVIGLLIGIWFGLVWIIILPIVLAVAFELIAGREARQALTAGFGVFGGLLFGGLTRFIIGCVMIGIFVWVILF</sequence>
<feature type="transmembrane region" description="Helical" evidence="1">
    <location>
        <begin position="7"/>
        <end position="25"/>
    </location>
</feature>
<evidence type="ECO:0000313" key="3">
    <source>
        <dbReference type="Proteomes" id="UP000051096"/>
    </source>
</evidence>
<name>A0A0S8GLH6_UNCW3</name>
<dbReference type="PANTHER" id="PTHR39165">
    <property type="entry name" value="IG HYPOTHETICAL 17883"/>
    <property type="match status" value="1"/>
</dbReference>
<reference evidence="2 3" key="1">
    <citation type="journal article" date="2015" name="Microbiome">
        <title>Genomic resolution of linkages in carbon, nitrogen, and sulfur cycling among widespread estuary sediment bacteria.</title>
        <authorList>
            <person name="Baker B.J."/>
            <person name="Lazar C.S."/>
            <person name="Teske A.P."/>
            <person name="Dick G.J."/>
        </authorList>
    </citation>
    <scope>NUCLEOTIDE SEQUENCE [LARGE SCALE GENOMIC DNA]</scope>
    <source>
        <strain evidence="2">SM23_60</strain>
    </source>
</reference>
<evidence type="ECO:0000256" key="1">
    <source>
        <dbReference type="SAM" id="Phobius"/>
    </source>
</evidence>
<evidence type="ECO:0000313" key="2">
    <source>
        <dbReference type="EMBL" id="KPK72474.1"/>
    </source>
</evidence>
<gene>
    <name evidence="2" type="ORF">AMJ87_04730</name>
</gene>
<keyword evidence="1" id="KW-0812">Transmembrane</keyword>
<keyword evidence="1" id="KW-1133">Transmembrane helix</keyword>
<dbReference type="PANTHER" id="PTHR39165:SF1">
    <property type="entry name" value="DUF456 DOMAIN-CONTAINING PROTEIN"/>
    <property type="match status" value="1"/>
</dbReference>
<dbReference type="InterPro" id="IPR007403">
    <property type="entry name" value="DUF456"/>
</dbReference>
<feature type="transmembrane region" description="Helical" evidence="1">
    <location>
        <begin position="128"/>
        <end position="161"/>
    </location>
</feature>
<comment type="caution">
    <text evidence="2">The sequence shown here is derived from an EMBL/GenBank/DDBJ whole genome shotgun (WGS) entry which is preliminary data.</text>
</comment>
<proteinExistence type="predicted"/>
<feature type="transmembrane region" description="Helical" evidence="1">
    <location>
        <begin position="87"/>
        <end position="116"/>
    </location>
</feature>
<organism evidence="2 3">
    <name type="scientific">candidate division WOR_3 bacterium SM23_60</name>
    <dbReference type="NCBI Taxonomy" id="1703780"/>
    <lineage>
        <taxon>Bacteria</taxon>
        <taxon>Bacteria division WOR-3</taxon>
    </lineage>
</organism>
<protein>
    <recommendedName>
        <fullName evidence="4">DUF456 domain-containing protein</fullName>
    </recommendedName>
</protein>
<dbReference type="AlphaFoldDB" id="A0A0S8GLH6"/>
<feature type="transmembrane region" description="Helical" evidence="1">
    <location>
        <begin position="54"/>
        <end position="75"/>
    </location>
</feature>
<dbReference type="Pfam" id="PF04306">
    <property type="entry name" value="DUF456"/>
    <property type="match status" value="1"/>
</dbReference>
<dbReference type="EMBL" id="LJUO01000031">
    <property type="protein sequence ID" value="KPK72474.1"/>
    <property type="molecule type" value="Genomic_DNA"/>
</dbReference>